<dbReference type="PROSITE" id="PS50011">
    <property type="entry name" value="PROTEIN_KINASE_DOM"/>
    <property type="match status" value="1"/>
</dbReference>
<dbReference type="InterPro" id="IPR000719">
    <property type="entry name" value="Prot_kinase_dom"/>
</dbReference>
<dbReference type="GO" id="GO:0005524">
    <property type="term" value="F:ATP binding"/>
    <property type="evidence" value="ECO:0007669"/>
    <property type="project" value="InterPro"/>
</dbReference>
<dbReference type="InterPro" id="IPR011009">
    <property type="entry name" value="Kinase-like_dom_sf"/>
</dbReference>
<comment type="caution">
    <text evidence="3">The sequence shown here is derived from an EMBL/GenBank/DDBJ whole genome shotgun (WGS) entry which is preliminary data.</text>
</comment>
<keyword evidence="3" id="KW-0418">Kinase</keyword>
<name>A0A086K3T5_TOXGO</name>
<evidence type="ECO:0000313" key="3">
    <source>
        <dbReference type="EMBL" id="KFG39053.1"/>
    </source>
</evidence>
<organism evidence="3 4">
    <name type="scientific">Toxoplasma gondii p89</name>
    <dbReference type="NCBI Taxonomy" id="943119"/>
    <lineage>
        <taxon>Eukaryota</taxon>
        <taxon>Sar</taxon>
        <taxon>Alveolata</taxon>
        <taxon>Apicomplexa</taxon>
        <taxon>Conoidasida</taxon>
        <taxon>Coccidia</taxon>
        <taxon>Eucoccidiorida</taxon>
        <taxon>Eimeriorina</taxon>
        <taxon>Sarcocystidae</taxon>
        <taxon>Toxoplasma</taxon>
    </lineage>
</organism>
<dbReference type="OrthoDB" id="329991at2759"/>
<dbReference type="VEuPathDB" id="ToxoDB:TGP89_239600"/>
<dbReference type="GO" id="GO:0004672">
    <property type="term" value="F:protein kinase activity"/>
    <property type="evidence" value="ECO:0007669"/>
    <property type="project" value="InterPro"/>
</dbReference>
<dbReference type="Gene3D" id="3.30.200.20">
    <property type="entry name" value="Phosphorylase Kinase, domain 1"/>
    <property type="match status" value="1"/>
</dbReference>
<sequence>MEKILWAASVFIAAQLDSSFTVHVYAKESTVLSELVESGTRLRPEEEGSFLTSPRSDEETLVQGAGPRGPEEKAQAAIDEAEVEPFATNSNTGTFSSFPPELHAFSPFGVIVREPKDMFFTVFSRLGGRVKERDFVGELIQRLARAVFPLFRRLHFWGESPGTQHAQQSGGGVEWGHKAVVRVLRIMRDRPVPPVYEDSRRRVMLKTGVGVLREHSPLVMNSLSGNRKVTIIVKDYIPVAGWGLCVGVVHPESNQEFLLLNFVSLADAAWGKWLEWRLRKIAEPLQWLGLRNPSEAYSQDRLMLPLDLLEISNSSRYFVRAPFVVPNLFVLMPRPATSLSDLVSFMSTTKNIGQTLAVRLSLTLQTIRVVAGFNNRGFIDADIRPASFFVNAKGLVFLGIFTRTTIAKRGRRASGRRQFDVATAPELVFREKVFFRRDEKTNAWALGITLYYIWCNRFPFGILDGDSAPPPELFQPVPPEFGVCVHNMPDPVKVLVAELLDRQRRARPTANTAMQREIFRHLQDLLSASKLSALPRTVPVVALLKGIK</sequence>
<dbReference type="Gene3D" id="1.10.510.10">
    <property type="entry name" value="Transferase(Phosphotransferase) domain 1"/>
    <property type="match status" value="1"/>
</dbReference>
<accession>A0A086K3T5</accession>
<dbReference type="Pfam" id="PF14531">
    <property type="entry name" value="Kinase-like"/>
    <property type="match status" value="1"/>
</dbReference>
<proteinExistence type="predicted"/>
<dbReference type="SUPFAM" id="SSF56112">
    <property type="entry name" value="Protein kinase-like (PK-like)"/>
    <property type="match status" value="1"/>
</dbReference>
<keyword evidence="3" id="KW-0808">Transferase</keyword>
<feature type="region of interest" description="Disordered" evidence="1">
    <location>
        <begin position="43"/>
        <end position="72"/>
    </location>
</feature>
<dbReference type="SMART" id="SM00220">
    <property type="entry name" value="S_TKc"/>
    <property type="match status" value="1"/>
</dbReference>
<reference evidence="3 4" key="1">
    <citation type="submission" date="2014-03" db="EMBL/GenBank/DDBJ databases">
        <authorList>
            <person name="Sibley D."/>
            <person name="Venepally P."/>
            <person name="Karamycheva S."/>
            <person name="Hadjithomas M."/>
            <person name="Khan A."/>
            <person name="Brunk B."/>
            <person name="Roos D."/>
            <person name="Caler E."/>
            <person name="Lorenzi H."/>
        </authorList>
    </citation>
    <scope>NUCLEOTIDE SEQUENCE [LARGE SCALE GENOMIC DNA]</scope>
    <source>
        <strain evidence="4">p89</strain>
    </source>
</reference>
<dbReference type="Proteomes" id="UP000028828">
    <property type="component" value="Unassembled WGS sequence"/>
</dbReference>
<dbReference type="InterPro" id="IPR027916">
    <property type="entry name" value="Kinase-like_dom_ROP"/>
</dbReference>
<evidence type="ECO:0000313" key="4">
    <source>
        <dbReference type="Proteomes" id="UP000028828"/>
    </source>
</evidence>
<dbReference type="AlphaFoldDB" id="A0A086K3T5"/>
<gene>
    <name evidence="3" type="ORF">TGP89_239600</name>
</gene>
<dbReference type="EMBL" id="AEYI02001304">
    <property type="protein sequence ID" value="KFG39053.1"/>
    <property type="molecule type" value="Genomic_DNA"/>
</dbReference>
<protein>
    <submittedName>
        <fullName evidence="3">Rhoptry kinase family protein ROP23 (Incomplete catalytic triad)</fullName>
    </submittedName>
</protein>
<evidence type="ECO:0000259" key="2">
    <source>
        <dbReference type="PROSITE" id="PS50011"/>
    </source>
</evidence>
<feature type="domain" description="Protein kinase" evidence="2">
    <location>
        <begin position="231"/>
        <end position="519"/>
    </location>
</feature>
<evidence type="ECO:0000256" key="1">
    <source>
        <dbReference type="SAM" id="MobiDB-lite"/>
    </source>
</evidence>